<dbReference type="Gene3D" id="1.10.10.10">
    <property type="entry name" value="Winged helix-like DNA-binding domain superfamily/Winged helix DNA-binding domain"/>
    <property type="match status" value="1"/>
</dbReference>
<dbReference type="EMBL" id="MT631652">
    <property type="protein sequence ID" value="QNO56307.1"/>
    <property type="molecule type" value="Genomic_DNA"/>
</dbReference>
<protein>
    <recommendedName>
        <fullName evidence="5">Transcription regulator TrmB N-terminal domain-containing protein</fullName>
    </recommendedName>
</protein>
<evidence type="ECO:0000256" key="2">
    <source>
        <dbReference type="ARBA" id="ARBA00023125"/>
    </source>
</evidence>
<dbReference type="AlphaFoldDB" id="A0A7G9Z7S3"/>
<sequence>MLFIIIMINPESAERGNPVDRAVRRVKAMMMNWGLGEGCSFIYAVLITAHKPLSADEIGKKTNYAYSSTINYLNTLIRLGLVDRFREFRKNRYVADVNFVELIKAERARVKSYLKQLGSDLDGIKDLEPLRDKVESAIAYLKGVERVAEIKEE</sequence>
<dbReference type="PANTHER" id="PTHR38465:SF1">
    <property type="entry name" value="HTH-TYPE TRANSCRIPTIONAL REGULATOR MJ1563-RELATED"/>
    <property type="match status" value="1"/>
</dbReference>
<dbReference type="InterPro" id="IPR052362">
    <property type="entry name" value="HTH-GbsR_regulator"/>
</dbReference>
<dbReference type="SUPFAM" id="SSF46785">
    <property type="entry name" value="Winged helix' DNA-binding domain"/>
    <property type="match status" value="1"/>
</dbReference>
<keyword evidence="1" id="KW-0805">Transcription regulation</keyword>
<organism evidence="4">
    <name type="scientific">Candidatus Methanophaga sp. ANME-1 ERB7</name>
    <dbReference type="NCBI Taxonomy" id="2759913"/>
    <lineage>
        <taxon>Archaea</taxon>
        <taxon>Methanobacteriati</taxon>
        <taxon>Methanobacteriota</taxon>
        <taxon>Stenosarchaea group</taxon>
        <taxon>Methanomicrobia</taxon>
        <taxon>Candidatus Methanophagales</taxon>
        <taxon>Candidatus Methanophagaceae</taxon>
        <taxon>Candidatus Methanophaga</taxon>
    </lineage>
</organism>
<name>A0A7G9Z7S3_9EURY</name>
<evidence type="ECO:0000313" key="4">
    <source>
        <dbReference type="EMBL" id="QNO56307.1"/>
    </source>
</evidence>
<evidence type="ECO:0000256" key="3">
    <source>
        <dbReference type="ARBA" id="ARBA00023163"/>
    </source>
</evidence>
<reference evidence="4" key="1">
    <citation type="submission" date="2020-06" db="EMBL/GenBank/DDBJ databases">
        <title>Unique genomic features of the anaerobic methanotrophic archaea.</title>
        <authorList>
            <person name="Chadwick G.L."/>
            <person name="Skennerton C.T."/>
            <person name="Laso-Perez R."/>
            <person name="Leu A.O."/>
            <person name="Speth D.R."/>
            <person name="Yu H."/>
            <person name="Morgan-Lang C."/>
            <person name="Hatzenpichler R."/>
            <person name="Goudeau D."/>
            <person name="Malmstrom R."/>
            <person name="Brazelton W.J."/>
            <person name="Woyke T."/>
            <person name="Hallam S.J."/>
            <person name="Tyson G.W."/>
            <person name="Wegener G."/>
            <person name="Boetius A."/>
            <person name="Orphan V."/>
        </authorList>
    </citation>
    <scope>NUCLEOTIDE SEQUENCE</scope>
</reference>
<evidence type="ECO:0000256" key="1">
    <source>
        <dbReference type="ARBA" id="ARBA00023015"/>
    </source>
</evidence>
<keyword evidence="2" id="KW-0238">DNA-binding</keyword>
<dbReference type="InterPro" id="IPR036388">
    <property type="entry name" value="WH-like_DNA-bd_sf"/>
</dbReference>
<gene>
    <name evidence="4" type="ORF">HFIEAGJK_00024</name>
</gene>
<proteinExistence type="predicted"/>
<keyword evidence="3" id="KW-0804">Transcription</keyword>
<accession>A0A7G9Z7S3</accession>
<dbReference type="PANTHER" id="PTHR38465">
    <property type="entry name" value="HTH-TYPE TRANSCRIPTIONAL REGULATOR MJ1563-RELATED"/>
    <property type="match status" value="1"/>
</dbReference>
<dbReference type="GO" id="GO:0003677">
    <property type="term" value="F:DNA binding"/>
    <property type="evidence" value="ECO:0007669"/>
    <property type="project" value="UniProtKB-KW"/>
</dbReference>
<evidence type="ECO:0008006" key="5">
    <source>
        <dbReference type="Google" id="ProtNLM"/>
    </source>
</evidence>
<dbReference type="InterPro" id="IPR036390">
    <property type="entry name" value="WH_DNA-bd_sf"/>
</dbReference>